<proteinExistence type="predicted"/>
<organism evidence="1 2">
    <name type="scientific">Salmonella enterica I</name>
    <dbReference type="NCBI Taxonomy" id="59201"/>
    <lineage>
        <taxon>Bacteria</taxon>
        <taxon>Pseudomonadati</taxon>
        <taxon>Pseudomonadota</taxon>
        <taxon>Gammaproteobacteria</taxon>
        <taxon>Enterobacterales</taxon>
        <taxon>Enterobacteriaceae</taxon>
        <taxon>Salmonella</taxon>
    </lineage>
</organism>
<evidence type="ECO:0000313" key="1">
    <source>
        <dbReference type="EMBL" id="SUH16871.1"/>
    </source>
</evidence>
<protein>
    <submittedName>
        <fullName evidence="1">Uncharacterized protein</fullName>
    </submittedName>
</protein>
<accession>A0A379WDU1</accession>
<reference evidence="1 2" key="1">
    <citation type="submission" date="2018-06" db="EMBL/GenBank/DDBJ databases">
        <authorList>
            <consortium name="Pathogen Informatics"/>
            <person name="Doyle S."/>
        </authorList>
    </citation>
    <scope>NUCLEOTIDE SEQUENCE [LARGE SCALE GENOMIC DNA]</scope>
    <source>
        <strain evidence="1 2">NCTC8258</strain>
    </source>
</reference>
<evidence type="ECO:0000313" key="2">
    <source>
        <dbReference type="Proteomes" id="UP000255509"/>
    </source>
</evidence>
<sequence length="95" mass="11137">MSDKRKTVTFGKRKINFFNASTSIIPVFDEPIRPPEAACRKVFLNERWLELNIGSITPTFLQEIFINYNQYTILERYLVNTKVETINIIIEVIIV</sequence>
<dbReference type="Proteomes" id="UP000255509">
    <property type="component" value="Unassembled WGS sequence"/>
</dbReference>
<gene>
    <name evidence="1" type="ORF">NCTC8258_04642</name>
</gene>
<dbReference type="EMBL" id="UGXS01000004">
    <property type="protein sequence ID" value="SUH16871.1"/>
    <property type="molecule type" value="Genomic_DNA"/>
</dbReference>
<name>A0A379WDU1_SALET</name>
<dbReference type="AlphaFoldDB" id="A0A379WDU1"/>